<organism evidence="10 11">
    <name type="scientific">Gaopeijia maritima</name>
    <dbReference type="NCBI Taxonomy" id="3119007"/>
    <lineage>
        <taxon>Bacteria</taxon>
        <taxon>Pseudomonadati</taxon>
        <taxon>Gemmatimonadota</taxon>
        <taxon>Longimicrobiia</taxon>
        <taxon>Gaopeijiales</taxon>
        <taxon>Gaopeijiaceae</taxon>
        <taxon>Gaopeijia</taxon>
    </lineage>
</organism>
<dbReference type="InterPro" id="IPR036914">
    <property type="entry name" value="MGS-like_dom_sf"/>
</dbReference>
<comment type="similarity">
    <text evidence="3 8">Belongs to the PurH family.</text>
</comment>
<dbReference type="SUPFAM" id="SSF53927">
    <property type="entry name" value="Cytidine deaminase-like"/>
    <property type="match status" value="1"/>
</dbReference>
<comment type="pathway">
    <text evidence="2 8">Purine metabolism; IMP biosynthesis via de novo pathway; 5-formamido-1-(5-phospho-D-ribosyl)imidazole-4-carboxamide from 5-amino-1-(5-phospho-D-ribosyl)imidazole-4-carboxamide (10-formyl THF route): step 1/1.</text>
</comment>
<reference evidence="10 11" key="1">
    <citation type="submission" date="2024-02" db="EMBL/GenBank/DDBJ databases">
        <title>A novel Gemmatimonadota bacterium.</title>
        <authorList>
            <person name="Du Z.-J."/>
            <person name="Ye Y.-Q."/>
        </authorList>
    </citation>
    <scope>NUCLEOTIDE SEQUENCE [LARGE SCALE GENOMIC DNA]</scope>
    <source>
        <strain evidence="10 11">DH-20</strain>
    </source>
</reference>
<evidence type="ECO:0000259" key="9">
    <source>
        <dbReference type="PROSITE" id="PS51855"/>
    </source>
</evidence>
<dbReference type="InterPro" id="IPR024051">
    <property type="entry name" value="AICAR_Tfase_dup_dom_sf"/>
</dbReference>
<evidence type="ECO:0000256" key="4">
    <source>
        <dbReference type="ARBA" id="ARBA00022679"/>
    </source>
</evidence>
<evidence type="ECO:0000313" key="10">
    <source>
        <dbReference type="EMBL" id="MEK9500541.1"/>
    </source>
</evidence>
<evidence type="ECO:0000256" key="8">
    <source>
        <dbReference type="HAMAP-Rule" id="MF_00139"/>
    </source>
</evidence>
<evidence type="ECO:0000256" key="7">
    <source>
        <dbReference type="ARBA" id="ARBA00023268"/>
    </source>
</evidence>
<keyword evidence="7 8" id="KW-0511">Multifunctional enzyme</keyword>
<protein>
    <recommendedName>
        <fullName evidence="8">Bifunctional purine biosynthesis protein PurH</fullName>
    </recommendedName>
    <domain>
        <recommendedName>
            <fullName evidence="8">Phosphoribosylaminoimidazolecarboxamide formyltransferase</fullName>
            <ecNumber evidence="8">2.1.2.3</ecNumber>
        </recommendedName>
        <alternativeName>
            <fullName evidence="8">AICAR transformylase</fullName>
        </alternativeName>
    </domain>
    <domain>
        <recommendedName>
            <fullName evidence="8">IMP cyclohydrolase</fullName>
            <ecNumber evidence="8">3.5.4.10</ecNumber>
        </recommendedName>
        <alternativeName>
            <fullName evidence="8">ATIC</fullName>
        </alternativeName>
        <alternativeName>
            <fullName evidence="8">IMP synthase</fullName>
        </alternativeName>
        <alternativeName>
            <fullName evidence="8">Inosinicase</fullName>
        </alternativeName>
    </domain>
</protein>
<dbReference type="CDD" id="cd01421">
    <property type="entry name" value="IMPCH"/>
    <property type="match status" value="1"/>
</dbReference>
<dbReference type="InterPro" id="IPR011607">
    <property type="entry name" value="MGS-like_dom"/>
</dbReference>
<evidence type="ECO:0000313" key="11">
    <source>
        <dbReference type="Proteomes" id="UP001484239"/>
    </source>
</evidence>
<dbReference type="PROSITE" id="PS51855">
    <property type="entry name" value="MGS"/>
    <property type="match status" value="1"/>
</dbReference>
<dbReference type="InterPro" id="IPR002695">
    <property type="entry name" value="PurH-like"/>
</dbReference>
<dbReference type="SMART" id="SM00798">
    <property type="entry name" value="AICARFT_IMPCHas"/>
    <property type="match status" value="1"/>
</dbReference>
<dbReference type="SUPFAM" id="SSF52335">
    <property type="entry name" value="Methylglyoxal synthase-like"/>
    <property type="match status" value="1"/>
</dbReference>
<name>A0ABU9E7Q8_9BACT</name>
<dbReference type="Gene3D" id="3.40.50.1380">
    <property type="entry name" value="Methylglyoxal synthase-like domain"/>
    <property type="match status" value="1"/>
</dbReference>
<dbReference type="NCBIfam" id="NF002049">
    <property type="entry name" value="PRK00881.1"/>
    <property type="match status" value="1"/>
</dbReference>
<keyword evidence="5 8" id="KW-0658">Purine biosynthesis</keyword>
<dbReference type="InterPro" id="IPR016193">
    <property type="entry name" value="Cytidine_deaminase-like"/>
</dbReference>
<dbReference type="HAMAP" id="MF_00139">
    <property type="entry name" value="PurH"/>
    <property type="match status" value="1"/>
</dbReference>
<comment type="domain">
    <text evidence="8">The IMP cyclohydrolase activity resides in the N-terminal region.</text>
</comment>
<keyword evidence="6 8" id="KW-0378">Hydrolase</keyword>
<dbReference type="Proteomes" id="UP001484239">
    <property type="component" value="Unassembled WGS sequence"/>
</dbReference>
<proteinExistence type="inferred from homology"/>
<feature type="domain" description="MGS-like" evidence="9">
    <location>
        <begin position="1"/>
        <end position="146"/>
    </location>
</feature>
<dbReference type="PIRSF" id="PIRSF000414">
    <property type="entry name" value="AICARFT_IMPCHas"/>
    <property type="match status" value="1"/>
</dbReference>
<evidence type="ECO:0000256" key="1">
    <source>
        <dbReference type="ARBA" id="ARBA00004844"/>
    </source>
</evidence>
<dbReference type="Pfam" id="PF02142">
    <property type="entry name" value="MGS"/>
    <property type="match status" value="1"/>
</dbReference>
<comment type="caution">
    <text evidence="10">The sequence shown here is derived from an EMBL/GenBank/DDBJ whole genome shotgun (WGS) entry which is preliminary data.</text>
</comment>
<dbReference type="EC" id="2.1.2.3" evidence="8"/>
<evidence type="ECO:0000256" key="2">
    <source>
        <dbReference type="ARBA" id="ARBA00004954"/>
    </source>
</evidence>
<evidence type="ECO:0000256" key="5">
    <source>
        <dbReference type="ARBA" id="ARBA00022755"/>
    </source>
</evidence>
<evidence type="ECO:0000256" key="6">
    <source>
        <dbReference type="ARBA" id="ARBA00022801"/>
    </source>
</evidence>
<keyword evidence="4 8" id="KW-0808">Transferase</keyword>
<dbReference type="GO" id="GO:0003937">
    <property type="term" value="F:IMP cyclohydrolase activity"/>
    <property type="evidence" value="ECO:0007669"/>
    <property type="project" value="UniProtKB-EC"/>
</dbReference>
<sequence>MPSRRALLSVSDKSGLVDFARGLAARDYQLLSTGGTARALREAGLDVVEVAEVTGHPEMMEGRVKTLHPAIHAGLLARRDRPDDLAALEAQGYGAIDLVAVNLYPFRETVAEGDVPVSRAMEKVDIGGPTMIRAAAKNHRDVWVVVDPSDYDGVLEALDGSDGEGLRRRLAGKVFRHISAYDAAVAGYLEGESDAVGFSVDAPAGRTLRYGENPDQPATFHPLSVERDGVAALEQLHGKELSYNNILDLDGALLALAPFAWSPRPAVAIVKHTTPCGLAVGDDLATAYARALATDPVSAFGSVIAVNRPVDPATAEALSELFVECVVAPGYDPEALEVLTRKKNIRVLVAPGIDAPVAGEPAEGWAGDAQGGVRPAARFLASHSLRPEPRAFRSVYGGVLVQAPPQPPFYTGRTDGSWTVATKRSPTEAEWDDLRFAWAAVFGVKSNAILLAGGGATLGIGAGQMSRVDASRLAVMKAGDAKLDLSGSVLASDAFFPFRDGVDAAAAAGVRAIVQPGGSKRDAEVIEAADEHDIAMVFTGRRLFRH</sequence>
<dbReference type="GO" id="GO:0004643">
    <property type="term" value="F:phosphoribosylaminoimidazolecarboxamide formyltransferase activity"/>
    <property type="evidence" value="ECO:0007669"/>
    <property type="project" value="UniProtKB-EC"/>
</dbReference>
<dbReference type="PANTHER" id="PTHR11692">
    <property type="entry name" value="BIFUNCTIONAL PURINE BIOSYNTHESIS PROTEIN PURH"/>
    <property type="match status" value="1"/>
</dbReference>
<dbReference type="EC" id="3.5.4.10" evidence="8"/>
<dbReference type="Pfam" id="PF01808">
    <property type="entry name" value="AICARFT_IMPCHas"/>
    <property type="match status" value="2"/>
</dbReference>
<dbReference type="PANTHER" id="PTHR11692:SF0">
    <property type="entry name" value="BIFUNCTIONAL PURINE BIOSYNTHESIS PROTEIN ATIC"/>
    <property type="match status" value="1"/>
</dbReference>
<dbReference type="EMBL" id="JBBHLI010000002">
    <property type="protein sequence ID" value="MEK9500541.1"/>
    <property type="molecule type" value="Genomic_DNA"/>
</dbReference>
<dbReference type="SMART" id="SM00851">
    <property type="entry name" value="MGS"/>
    <property type="match status" value="1"/>
</dbReference>
<comment type="catalytic activity">
    <reaction evidence="8">
        <text>IMP + H2O = 5-formamido-1-(5-phospho-D-ribosyl)imidazole-4-carboxamide</text>
        <dbReference type="Rhea" id="RHEA:18445"/>
        <dbReference type="ChEBI" id="CHEBI:15377"/>
        <dbReference type="ChEBI" id="CHEBI:58053"/>
        <dbReference type="ChEBI" id="CHEBI:58467"/>
        <dbReference type="EC" id="3.5.4.10"/>
    </reaction>
</comment>
<accession>A0ABU9E7Q8</accession>
<keyword evidence="11" id="KW-1185">Reference proteome</keyword>
<dbReference type="RefSeq" id="WP_405274704.1">
    <property type="nucleotide sequence ID" value="NZ_JBBHLI010000002.1"/>
</dbReference>
<gene>
    <name evidence="8 10" type="primary">purH</name>
    <name evidence="10" type="ORF">WI372_06100</name>
</gene>
<evidence type="ECO:0000256" key="3">
    <source>
        <dbReference type="ARBA" id="ARBA00007667"/>
    </source>
</evidence>
<dbReference type="Gene3D" id="3.40.140.20">
    <property type="match status" value="2"/>
</dbReference>
<comment type="pathway">
    <text evidence="1 8">Purine metabolism; IMP biosynthesis via de novo pathway; IMP from 5-formamido-1-(5-phospho-D-ribosyl)imidazole-4-carboxamide: step 1/1.</text>
</comment>
<comment type="catalytic activity">
    <reaction evidence="8">
        <text>(6R)-10-formyltetrahydrofolate + 5-amino-1-(5-phospho-beta-D-ribosyl)imidazole-4-carboxamide = 5-formamido-1-(5-phospho-D-ribosyl)imidazole-4-carboxamide + (6S)-5,6,7,8-tetrahydrofolate</text>
        <dbReference type="Rhea" id="RHEA:22192"/>
        <dbReference type="ChEBI" id="CHEBI:57453"/>
        <dbReference type="ChEBI" id="CHEBI:58467"/>
        <dbReference type="ChEBI" id="CHEBI:58475"/>
        <dbReference type="ChEBI" id="CHEBI:195366"/>
        <dbReference type="EC" id="2.1.2.3"/>
    </reaction>
</comment>